<dbReference type="AlphaFoldDB" id="A0A949TFH4"/>
<gene>
    <name evidence="2" type="ORF">I6U48_02785</name>
</gene>
<evidence type="ECO:0000313" key="3">
    <source>
        <dbReference type="Proteomes" id="UP000694308"/>
    </source>
</evidence>
<keyword evidence="3" id="KW-1185">Reference proteome</keyword>
<dbReference type="EMBL" id="JAEEGC010000011">
    <property type="protein sequence ID" value="MBV7271839.1"/>
    <property type="molecule type" value="Genomic_DNA"/>
</dbReference>
<feature type="compositionally biased region" description="Basic and acidic residues" evidence="1">
    <location>
        <begin position="57"/>
        <end position="73"/>
    </location>
</feature>
<accession>A0A949TFH4</accession>
<reference evidence="2" key="1">
    <citation type="submission" date="2020-12" db="EMBL/GenBank/DDBJ databases">
        <title>Clostridium thailandense sp. nov., a novel acetogenic bacterium isolated from peat land soil in Thailand.</title>
        <authorList>
            <person name="Chaikitkaew S."/>
            <person name="Birkeland N.K."/>
        </authorList>
    </citation>
    <scope>NUCLEOTIDE SEQUENCE</scope>
    <source>
        <strain evidence="2">PL3</strain>
    </source>
</reference>
<organism evidence="2 3">
    <name type="scientific">Clostridium thailandense</name>
    <dbReference type="NCBI Taxonomy" id="2794346"/>
    <lineage>
        <taxon>Bacteria</taxon>
        <taxon>Bacillati</taxon>
        <taxon>Bacillota</taxon>
        <taxon>Clostridia</taxon>
        <taxon>Eubacteriales</taxon>
        <taxon>Clostridiaceae</taxon>
        <taxon>Clostridium</taxon>
    </lineage>
</organism>
<evidence type="ECO:0000256" key="1">
    <source>
        <dbReference type="SAM" id="MobiDB-lite"/>
    </source>
</evidence>
<evidence type="ECO:0000313" key="2">
    <source>
        <dbReference type="EMBL" id="MBV7271839.1"/>
    </source>
</evidence>
<feature type="region of interest" description="Disordered" evidence="1">
    <location>
        <begin position="57"/>
        <end position="80"/>
    </location>
</feature>
<comment type="caution">
    <text evidence="2">The sequence shown here is derived from an EMBL/GenBank/DDBJ whole genome shotgun (WGS) entry which is preliminary data.</text>
</comment>
<name>A0A949TFH4_9CLOT</name>
<sequence length="80" mass="9295">MISDVQKSKPTIVSYIKDWNKLLLESLKDNRGVSESSFTAETIRRILTSENYTFKRAQEKPSKADKSEQEGFKNEYALIY</sequence>
<dbReference type="Proteomes" id="UP000694308">
    <property type="component" value="Unassembled WGS sequence"/>
</dbReference>
<proteinExistence type="predicted"/>
<protein>
    <submittedName>
        <fullName evidence="2">Winged helix-turn-helix domain-containing protein</fullName>
    </submittedName>
</protein>